<dbReference type="SUPFAM" id="SSF51445">
    <property type="entry name" value="(Trans)glycosidases"/>
    <property type="match status" value="1"/>
</dbReference>
<keyword evidence="3" id="KW-0326">Glycosidase</keyword>
<dbReference type="Gene3D" id="2.60.40.10">
    <property type="entry name" value="Immunoglobulins"/>
    <property type="match status" value="1"/>
</dbReference>
<dbReference type="InterPro" id="IPR004193">
    <property type="entry name" value="Glyco_hydro_13_N"/>
</dbReference>
<dbReference type="Proteomes" id="UP001623592">
    <property type="component" value="Unassembled WGS sequence"/>
</dbReference>
<sequence>MDSYSLGDEYNYDGELGAIYSKEKTIFKVWSPKAEKVVLNFYSEGTGSNLIEKKLMQFGDNGVWSFTKKGNLAGIFYTYEVTIDGKTNETQDIYSKAVGINGLRGMVVNLLDTNPDGWDKDKRPYIKNQTDAIIYELHFRDISMDENSGIKVKGKFISLTENASKNLYGEATGLDHIKELGVNAVHILPSFDFGSVDESKINSNQYNWGYDPKNYLVPEGSYSTNAYSGTVRIKEMKQMIKAFHNENIAVIMDCVFSHTYEYEHSSFNNIVPNYYYRQDKYGKVIANSQCKNDTASERFMFRKYMIDAVTYWAKEYHVDGFRFDLMGLHDIDTMNEIRRALDKISPGILIYGEGWNLGNEVTISDDEKATKTNARKLNNRIAFFNDDMRDGVRGSVSNEKAGGFINYNSKWLKGDGKTPYSIAELKEQVKFSIVAAVEHDGVDYSKIPCKSKPWASEPTQTVNYVSCHDNNTLWDKINLTKPDIGKHEKIKMDEMAAFIVLTSQGIPFIQSGQEMLGTKPKLNGGGFASNSFNSSDLVNRIDWWRKHNYKSVVEYYKGLIKLRKEHPAFRMFTKAEIQKNIKFFDTKDSVIGYFILNNANGDKWREIAVIINASNQDEEINLKKSEWAVVVKEEKAGIEMLDMVHEDRVLVNEKTSMVLVNLKK</sequence>
<dbReference type="SMART" id="SM00642">
    <property type="entry name" value="Aamy"/>
    <property type="match status" value="1"/>
</dbReference>
<dbReference type="NCBIfam" id="TIGR02104">
    <property type="entry name" value="pulA_typeI"/>
    <property type="match status" value="1"/>
</dbReference>
<organism evidence="3 4">
    <name type="scientific">Clostridium neuense</name>
    <dbReference type="NCBI Taxonomy" id="1728934"/>
    <lineage>
        <taxon>Bacteria</taxon>
        <taxon>Bacillati</taxon>
        <taxon>Bacillota</taxon>
        <taxon>Clostridia</taxon>
        <taxon>Eubacteriales</taxon>
        <taxon>Clostridiaceae</taxon>
        <taxon>Clostridium</taxon>
    </lineage>
</organism>
<accession>A0ABW8TG00</accession>
<comment type="similarity">
    <text evidence="1">Belongs to the glycosyl hydrolase 13 family.</text>
</comment>
<dbReference type="InterPro" id="IPR013780">
    <property type="entry name" value="Glyco_hydro_b"/>
</dbReference>
<dbReference type="RefSeq" id="WP_406788104.1">
    <property type="nucleotide sequence ID" value="NZ_JBJIAA010000010.1"/>
</dbReference>
<keyword evidence="3" id="KW-0378">Hydrolase</keyword>
<dbReference type="GO" id="GO:0051060">
    <property type="term" value="F:pullulanase activity"/>
    <property type="evidence" value="ECO:0007669"/>
    <property type="project" value="UniProtKB-EC"/>
</dbReference>
<dbReference type="Gene3D" id="2.60.40.1180">
    <property type="entry name" value="Golgi alpha-mannosidase II"/>
    <property type="match status" value="1"/>
</dbReference>
<keyword evidence="4" id="KW-1185">Reference proteome</keyword>
<evidence type="ECO:0000259" key="2">
    <source>
        <dbReference type="SMART" id="SM00642"/>
    </source>
</evidence>
<dbReference type="InterPro" id="IPR013783">
    <property type="entry name" value="Ig-like_fold"/>
</dbReference>
<dbReference type="EC" id="3.2.1.41" evidence="3"/>
<dbReference type="Pfam" id="PF02922">
    <property type="entry name" value="CBM_48"/>
    <property type="match status" value="1"/>
</dbReference>
<name>A0ABW8TG00_9CLOT</name>
<dbReference type="EMBL" id="JBJIAA010000010">
    <property type="protein sequence ID" value="MFL0251449.1"/>
    <property type="molecule type" value="Genomic_DNA"/>
</dbReference>
<dbReference type="Pfam" id="PF21653">
    <property type="entry name" value="pulA_all-beta"/>
    <property type="match status" value="1"/>
</dbReference>
<dbReference type="InterPro" id="IPR014756">
    <property type="entry name" value="Ig_E-set"/>
</dbReference>
<reference evidence="3 4" key="1">
    <citation type="submission" date="2024-11" db="EMBL/GenBank/DDBJ databases">
        <authorList>
            <person name="Heng Y.C."/>
            <person name="Lim A.C.H."/>
            <person name="Lee J.K.Y."/>
            <person name="Kittelmann S."/>
        </authorList>
    </citation>
    <scope>NUCLEOTIDE SEQUENCE [LARGE SCALE GENOMIC DNA]</scope>
    <source>
        <strain evidence="3 4">WILCCON 0114</strain>
    </source>
</reference>
<dbReference type="InterPro" id="IPR006047">
    <property type="entry name" value="GH13_cat_dom"/>
</dbReference>
<dbReference type="CDD" id="cd11341">
    <property type="entry name" value="AmyAc_Pullulanase_LD-like"/>
    <property type="match status" value="1"/>
</dbReference>
<evidence type="ECO:0000313" key="4">
    <source>
        <dbReference type="Proteomes" id="UP001623592"/>
    </source>
</evidence>
<dbReference type="InterPro" id="IPR011840">
    <property type="entry name" value="PulA_typeI"/>
</dbReference>
<evidence type="ECO:0000256" key="1">
    <source>
        <dbReference type="ARBA" id="ARBA00008061"/>
    </source>
</evidence>
<dbReference type="CDD" id="cd02860">
    <property type="entry name" value="E_set_Pullulanase"/>
    <property type="match status" value="1"/>
</dbReference>
<dbReference type="Gene3D" id="3.20.20.80">
    <property type="entry name" value="Glycosidases"/>
    <property type="match status" value="1"/>
</dbReference>
<dbReference type="InterPro" id="IPR017853">
    <property type="entry name" value="GH"/>
</dbReference>
<proteinExistence type="inferred from homology"/>
<comment type="caution">
    <text evidence="3">The sequence shown here is derived from an EMBL/GenBank/DDBJ whole genome shotgun (WGS) entry which is preliminary data.</text>
</comment>
<dbReference type="InterPro" id="IPR049117">
    <property type="entry name" value="pulA_all-beta"/>
</dbReference>
<gene>
    <name evidence="3" type="primary">pulA</name>
    <name evidence="3" type="ORF">ACJDT4_13595</name>
</gene>
<dbReference type="SUPFAM" id="SSF81296">
    <property type="entry name" value="E set domains"/>
    <property type="match status" value="1"/>
</dbReference>
<dbReference type="PANTHER" id="PTHR43002">
    <property type="entry name" value="GLYCOGEN DEBRANCHING ENZYME"/>
    <property type="match status" value="1"/>
</dbReference>
<protein>
    <submittedName>
        <fullName evidence="3">Type I pullulanase</fullName>
        <ecNumber evidence="3">3.2.1.41</ecNumber>
    </submittedName>
</protein>
<feature type="domain" description="Glycosyl hydrolase family 13 catalytic" evidence="2">
    <location>
        <begin position="161"/>
        <end position="563"/>
    </location>
</feature>
<evidence type="ECO:0000313" key="3">
    <source>
        <dbReference type="EMBL" id="MFL0251449.1"/>
    </source>
</evidence>
<dbReference type="Pfam" id="PF00128">
    <property type="entry name" value="Alpha-amylase"/>
    <property type="match status" value="2"/>
</dbReference>